<evidence type="ECO:0000313" key="10">
    <source>
        <dbReference type="Proteomes" id="UP001589605"/>
    </source>
</evidence>
<evidence type="ECO:0000313" key="9">
    <source>
        <dbReference type="EMBL" id="MFB9054015.1"/>
    </source>
</evidence>
<comment type="caution">
    <text evidence="9">The sequence shown here is derived from an EMBL/GenBank/DDBJ whole genome shotgun (WGS) entry which is preliminary data.</text>
</comment>
<feature type="domain" description="RagB/SusD" evidence="7">
    <location>
        <begin position="410"/>
        <end position="550"/>
    </location>
</feature>
<evidence type="ECO:0000259" key="8">
    <source>
        <dbReference type="Pfam" id="PF14322"/>
    </source>
</evidence>
<keyword evidence="10" id="KW-1185">Reference proteome</keyword>
<reference evidence="9 10" key="1">
    <citation type="submission" date="2024-09" db="EMBL/GenBank/DDBJ databases">
        <authorList>
            <person name="Sun Q."/>
            <person name="Mori K."/>
        </authorList>
    </citation>
    <scope>NUCLEOTIDE SEQUENCE [LARGE SCALE GENOMIC DNA]</scope>
    <source>
        <strain evidence="9 10">CECT 8286</strain>
    </source>
</reference>
<evidence type="ECO:0000259" key="7">
    <source>
        <dbReference type="Pfam" id="PF07980"/>
    </source>
</evidence>
<feature type="domain" description="SusD-like N-terminal" evidence="8">
    <location>
        <begin position="28"/>
        <end position="220"/>
    </location>
</feature>
<feature type="chain" id="PRO_5045179298" evidence="6">
    <location>
        <begin position="28"/>
        <end position="550"/>
    </location>
</feature>
<accession>A0ABV5F3J9</accession>
<dbReference type="InterPro" id="IPR033985">
    <property type="entry name" value="SusD-like_N"/>
</dbReference>
<evidence type="ECO:0000256" key="4">
    <source>
        <dbReference type="ARBA" id="ARBA00023136"/>
    </source>
</evidence>
<evidence type="ECO:0000256" key="6">
    <source>
        <dbReference type="SAM" id="SignalP"/>
    </source>
</evidence>
<keyword evidence="3 6" id="KW-0732">Signal</keyword>
<evidence type="ECO:0000256" key="1">
    <source>
        <dbReference type="ARBA" id="ARBA00004442"/>
    </source>
</evidence>
<comment type="similarity">
    <text evidence="2">Belongs to the SusD family.</text>
</comment>
<sequence length="550" mass="62254">MKNIKNIKNINKVVVLLGLILSFSACDEYLDEDIYSQITSENFIDESTADQLVVGVYSAIRGVFKSTDYKFSGTDLFTTQLELYAVSSSNDYVGFNAPQTNGVWSGNYTVISRANTAINRYENEVNWSSGNLGEKAYGIAQLRALRAVSFFNLVQQYGGVVLDLEEPQSIRNNYTRSTEEETFTLIISELEASIPDLKEDPETGRFSKRAAQHVLAEVYLTRAYTSFGESSDFQTAANLAEEAIDGYDIRSQSFAEVFAYDNQVNDEILFAGQWGDTGFSEDRGNDKHAFIMYQIFNLPGVSRKNPYGLKTSNTMLTPYFYSLFEDNDTREDVTIHRAIIADEESGLGNDVIKPGDTLVYYPKYALGEAELKDRLDRYWVYQPDQYLFGRPADVDGVNYKYSLNPEFISFPILKKFDDEIFEEGGSGARDSFIYRIAETHLIASEAHLGAGNTSQALFHLNRVRERATGVANHYSTIDLDEILVERALELIGEGNRWAVLKRMGKLEERLKYNPHYVDHGTFDSSKHLLRPIPIKEIEISPETMTQNPNY</sequence>
<dbReference type="RefSeq" id="WP_382383404.1">
    <property type="nucleotide sequence ID" value="NZ_JBHMEZ010000012.1"/>
</dbReference>
<dbReference type="SUPFAM" id="SSF48452">
    <property type="entry name" value="TPR-like"/>
    <property type="match status" value="1"/>
</dbReference>
<name>A0ABV5F3J9_9FLAO</name>
<comment type="subcellular location">
    <subcellularLocation>
        <location evidence="1">Cell outer membrane</location>
    </subcellularLocation>
</comment>
<dbReference type="Pfam" id="PF14322">
    <property type="entry name" value="SusD-like_3"/>
    <property type="match status" value="1"/>
</dbReference>
<dbReference type="PROSITE" id="PS51257">
    <property type="entry name" value="PROKAR_LIPOPROTEIN"/>
    <property type="match status" value="1"/>
</dbReference>
<feature type="signal peptide" evidence="6">
    <location>
        <begin position="1"/>
        <end position="27"/>
    </location>
</feature>
<gene>
    <name evidence="9" type="ORF">ACFFVB_13085</name>
</gene>
<dbReference type="InterPro" id="IPR011990">
    <property type="entry name" value="TPR-like_helical_dom_sf"/>
</dbReference>
<evidence type="ECO:0000256" key="3">
    <source>
        <dbReference type="ARBA" id="ARBA00022729"/>
    </source>
</evidence>
<protein>
    <submittedName>
        <fullName evidence="9">RagB/SusD family nutrient uptake outer membrane protein</fullName>
    </submittedName>
</protein>
<dbReference type="EMBL" id="JBHMEZ010000012">
    <property type="protein sequence ID" value="MFB9054015.1"/>
    <property type="molecule type" value="Genomic_DNA"/>
</dbReference>
<dbReference type="Pfam" id="PF07980">
    <property type="entry name" value="SusD_RagB"/>
    <property type="match status" value="1"/>
</dbReference>
<keyword evidence="4" id="KW-0472">Membrane</keyword>
<organism evidence="9 10">
    <name type="scientific">Formosa undariae</name>
    <dbReference type="NCBI Taxonomy" id="1325436"/>
    <lineage>
        <taxon>Bacteria</taxon>
        <taxon>Pseudomonadati</taxon>
        <taxon>Bacteroidota</taxon>
        <taxon>Flavobacteriia</taxon>
        <taxon>Flavobacteriales</taxon>
        <taxon>Flavobacteriaceae</taxon>
        <taxon>Formosa</taxon>
    </lineage>
</organism>
<evidence type="ECO:0000256" key="2">
    <source>
        <dbReference type="ARBA" id="ARBA00006275"/>
    </source>
</evidence>
<dbReference type="Gene3D" id="1.25.40.390">
    <property type="match status" value="1"/>
</dbReference>
<dbReference type="Proteomes" id="UP001589605">
    <property type="component" value="Unassembled WGS sequence"/>
</dbReference>
<proteinExistence type="inferred from homology"/>
<keyword evidence="5" id="KW-0998">Cell outer membrane</keyword>
<dbReference type="InterPro" id="IPR012944">
    <property type="entry name" value="SusD_RagB_dom"/>
</dbReference>
<evidence type="ECO:0000256" key="5">
    <source>
        <dbReference type="ARBA" id="ARBA00023237"/>
    </source>
</evidence>